<dbReference type="OrthoDB" id="5288719at2"/>
<keyword evidence="1" id="KW-0418">Kinase</keyword>
<gene>
    <name evidence="1" type="ORF">CLV81_0351</name>
</gene>
<keyword evidence="1" id="KW-0808">Transferase</keyword>
<evidence type="ECO:0000313" key="2">
    <source>
        <dbReference type="Proteomes" id="UP000237640"/>
    </source>
</evidence>
<dbReference type="GO" id="GO:0016301">
    <property type="term" value="F:kinase activity"/>
    <property type="evidence" value="ECO:0007669"/>
    <property type="project" value="UniProtKB-KW"/>
</dbReference>
<dbReference type="InterPro" id="IPR014721">
    <property type="entry name" value="Ribsml_uS5_D2-typ_fold_subgr"/>
</dbReference>
<dbReference type="EMBL" id="PVYX01000001">
    <property type="protein sequence ID" value="PRX56356.1"/>
    <property type="molecule type" value="Genomic_DNA"/>
</dbReference>
<proteinExistence type="predicted"/>
<dbReference type="SUPFAM" id="SSF54211">
    <property type="entry name" value="Ribosomal protein S5 domain 2-like"/>
    <property type="match status" value="1"/>
</dbReference>
<dbReference type="AlphaFoldDB" id="A0A2T0MFP2"/>
<dbReference type="Gene3D" id="3.30.230.10">
    <property type="match status" value="1"/>
</dbReference>
<keyword evidence="2" id="KW-1185">Reference proteome</keyword>
<sequence length="303" mass="33863">MQQEFYSNGKLLLSAEYAILDGAQGLAIPTKYGQSLTINPIEKPILLWKSITHDGDIWFEAEFTLDNLSIGNTTNEEVANTLQGLLIEAKKQNSNFLEERMGFEAMSRLTFPRDWGLGSSSTLINNIAQWAQIDAYQLLWNAFGGSGYDIACAQYDTPIMYSLKNKRPMVQAVAFDPPFKDSLFFVYLNQKQSSKQAIAAYRQQSFDKNQLILEINGITQQMISCDSLDDFIILLEKHESLLSKVLGLEPVKSSLFPDFSGAIKSLGAWGGDFALVTGDENSVNSFVERGFETVLPYNQMVLT</sequence>
<reference evidence="1 2" key="1">
    <citation type="submission" date="2018-03" db="EMBL/GenBank/DDBJ databases">
        <title>Genomic Encyclopedia of Archaeal and Bacterial Type Strains, Phase II (KMG-II): from individual species to whole genera.</title>
        <authorList>
            <person name="Goeker M."/>
        </authorList>
    </citation>
    <scope>NUCLEOTIDE SEQUENCE [LARGE SCALE GENOMIC DNA]</scope>
    <source>
        <strain evidence="1 2">DSM 25027</strain>
    </source>
</reference>
<dbReference type="Proteomes" id="UP000237640">
    <property type="component" value="Unassembled WGS sequence"/>
</dbReference>
<accession>A0A2T0MFP2</accession>
<comment type="caution">
    <text evidence="1">The sequence shown here is derived from an EMBL/GenBank/DDBJ whole genome shotgun (WGS) entry which is preliminary data.</text>
</comment>
<protein>
    <submittedName>
        <fullName evidence="1">Mevalonate kinase</fullName>
    </submittedName>
</protein>
<dbReference type="RefSeq" id="WP_106143342.1">
    <property type="nucleotide sequence ID" value="NZ_PVYX01000001.1"/>
</dbReference>
<dbReference type="NCBIfam" id="NF040656">
    <property type="entry name" value="GHMP_GYDIA"/>
    <property type="match status" value="1"/>
</dbReference>
<dbReference type="InterPro" id="IPR047765">
    <property type="entry name" value="GHMP_GYDIA-like"/>
</dbReference>
<name>A0A2T0MFP2_9FLAO</name>
<dbReference type="InterPro" id="IPR020568">
    <property type="entry name" value="Ribosomal_Su5_D2-typ_SF"/>
</dbReference>
<organism evidence="1 2">
    <name type="scientific">Flagellimonas meridianipacifica</name>
    <dbReference type="NCBI Taxonomy" id="1080225"/>
    <lineage>
        <taxon>Bacteria</taxon>
        <taxon>Pseudomonadati</taxon>
        <taxon>Bacteroidota</taxon>
        <taxon>Flavobacteriia</taxon>
        <taxon>Flavobacteriales</taxon>
        <taxon>Flavobacteriaceae</taxon>
        <taxon>Flagellimonas</taxon>
    </lineage>
</organism>
<evidence type="ECO:0000313" key="1">
    <source>
        <dbReference type="EMBL" id="PRX56356.1"/>
    </source>
</evidence>